<evidence type="ECO:0000313" key="3">
    <source>
        <dbReference type="Proteomes" id="UP001059041"/>
    </source>
</evidence>
<sequence length="143" mass="15628">MTKETPGAAAQLHSLAEGEQKKMFLMQRRSAGVSSPPLSDSKVKSGVTLSNNAKPSQSFIVYVSLPPKWNCILCPDTLEKRVLTKSRLKPNLTPTSTWGLKSAPIEEKSPVLKVLKWNGGLRASDQAQDLSRSPLKLQCVKTL</sequence>
<dbReference type="AlphaFoldDB" id="A0A9W7X0P1"/>
<comment type="caution">
    <text evidence="2">The sequence shown here is derived from an EMBL/GenBank/DDBJ whole genome shotgun (WGS) entry which is preliminary data.</text>
</comment>
<organism evidence="2 3">
    <name type="scientific">Triplophysa rosa</name>
    <name type="common">Cave loach</name>
    <dbReference type="NCBI Taxonomy" id="992332"/>
    <lineage>
        <taxon>Eukaryota</taxon>
        <taxon>Metazoa</taxon>
        <taxon>Chordata</taxon>
        <taxon>Craniata</taxon>
        <taxon>Vertebrata</taxon>
        <taxon>Euteleostomi</taxon>
        <taxon>Actinopterygii</taxon>
        <taxon>Neopterygii</taxon>
        <taxon>Teleostei</taxon>
        <taxon>Ostariophysi</taxon>
        <taxon>Cypriniformes</taxon>
        <taxon>Nemacheilidae</taxon>
        <taxon>Triplophysa</taxon>
    </lineage>
</organism>
<reference evidence="2" key="1">
    <citation type="submission" date="2021-02" db="EMBL/GenBank/DDBJ databases">
        <title>Comparative genomics reveals that relaxation of natural selection precedes convergent phenotypic evolution of cavefish.</title>
        <authorList>
            <person name="Peng Z."/>
        </authorList>
    </citation>
    <scope>NUCLEOTIDE SEQUENCE</scope>
    <source>
        <tissue evidence="2">Muscle</tissue>
    </source>
</reference>
<proteinExistence type="predicted"/>
<evidence type="ECO:0000256" key="1">
    <source>
        <dbReference type="SAM" id="MobiDB-lite"/>
    </source>
</evidence>
<protein>
    <submittedName>
        <fullName evidence="2">Uncharacterized protein</fullName>
    </submittedName>
</protein>
<dbReference type="EMBL" id="JAFHDT010000004">
    <property type="protein sequence ID" value="KAI7811516.1"/>
    <property type="molecule type" value="Genomic_DNA"/>
</dbReference>
<keyword evidence="3" id="KW-1185">Reference proteome</keyword>
<evidence type="ECO:0000313" key="2">
    <source>
        <dbReference type="EMBL" id="KAI7811516.1"/>
    </source>
</evidence>
<feature type="region of interest" description="Disordered" evidence="1">
    <location>
        <begin position="25"/>
        <end position="46"/>
    </location>
</feature>
<gene>
    <name evidence="2" type="ORF">IRJ41_022812</name>
</gene>
<dbReference type="Proteomes" id="UP001059041">
    <property type="component" value="Linkage Group LG4"/>
</dbReference>
<name>A0A9W7X0P1_TRIRA</name>
<accession>A0A9W7X0P1</accession>